<evidence type="ECO:0000259" key="4">
    <source>
        <dbReference type="PROSITE" id="PS50013"/>
    </source>
</evidence>
<dbReference type="OrthoDB" id="433924at2759"/>
<accession>A0A226DT30</accession>
<dbReference type="InterPro" id="IPR051219">
    <property type="entry name" value="Heterochromatin_chromo-domain"/>
</dbReference>
<evidence type="ECO:0000256" key="2">
    <source>
        <dbReference type="ARBA" id="ARBA00023242"/>
    </source>
</evidence>
<evidence type="ECO:0000313" key="5">
    <source>
        <dbReference type="EMBL" id="OXA48230.1"/>
    </source>
</evidence>
<evidence type="ECO:0000313" key="6">
    <source>
        <dbReference type="Proteomes" id="UP000198287"/>
    </source>
</evidence>
<dbReference type="InterPro" id="IPR023780">
    <property type="entry name" value="Chromo_domain"/>
</dbReference>
<dbReference type="Proteomes" id="UP000198287">
    <property type="component" value="Unassembled WGS sequence"/>
</dbReference>
<dbReference type="InterPro" id="IPR016197">
    <property type="entry name" value="Chromo-like_dom_sf"/>
</dbReference>
<dbReference type="SMART" id="SM00298">
    <property type="entry name" value="CHROMO"/>
    <property type="match status" value="2"/>
</dbReference>
<dbReference type="InterPro" id="IPR000953">
    <property type="entry name" value="Chromo/chromo_shadow_dom"/>
</dbReference>
<dbReference type="EMBL" id="LNIX01000012">
    <property type="protein sequence ID" value="OXA48230.1"/>
    <property type="molecule type" value="Genomic_DNA"/>
</dbReference>
<protein>
    <submittedName>
        <fullName evidence="5">Chromobox protein 5</fullName>
    </submittedName>
</protein>
<name>A0A226DT30_FOLCA</name>
<proteinExistence type="predicted"/>
<evidence type="ECO:0000256" key="1">
    <source>
        <dbReference type="ARBA" id="ARBA00004123"/>
    </source>
</evidence>
<dbReference type="GO" id="GO:0005694">
    <property type="term" value="C:chromosome"/>
    <property type="evidence" value="ECO:0007669"/>
    <property type="project" value="UniProtKB-ARBA"/>
</dbReference>
<dbReference type="Pfam" id="PF00385">
    <property type="entry name" value="Chromo"/>
    <property type="match status" value="2"/>
</dbReference>
<sequence length="200" mass="22650">MAGEPSNEKSALAKESADETLEAKRSEEGQKAPMKRPRDDKNCVVEKIVDKRAVPRGSTEYYVQWRDHGEEDNTWELDEDLDCIELIEAFEAELEAKKEAFEEASDEAEGDSDVEEATDNSSSSNSSDDDSPEEREQYVLETILDKRIDSRGKAEYLCKWKDYGEEHNTWEFGRKLNRPELIAAFEAAGMAKEDAENSGP</sequence>
<feature type="region of interest" description="Disordered" evidence="3">
    <location>
        <begin position="1"/>
        <end position="46"/>
    </location>
</feature>
<dbReference type="PANTHER" id="PTHR22812">
    <property type="entry name" value="CHROMOBOX PROTEIN"/>
    <property type="match status" value="1"/>
</dbReference>
<dbReference type="PROSITE" id="PS50013">
    <property type="entry name" value="CHROMO_2"/>
    <property type="match status" value="2"/>
</dbReference>
<comment type="subcellular location">
    <subcellularLocation>
        <location evidence="1">Nucleus</location>
    </subcellularLocation>
</comment>
<feature type="compositionally biased region" description="Basic and acidic residues" evidence="3">
    <location>
        <begin position="11"/>
        <end position="46"/>
    </location>
</feature>
<feature type="domain" description="Chromo" evidence="4">
    <location>
        <begin position="43"/>
        <end position="102"/>
    </location>
</feature>
<feature type="region of interest" description="Disordered" evidence="3">
    <location>
        <begin position="95"/>
        <end position="138"/>
    </location>
</feature>
<gene>
    <name evidence="5" type="ORF">Fcan01_17095</name>
</gene>
<dbReference type="OMA" id="NTWELDE"/>
<dbReference type="Gene3D" id="2.40.50.40">
    <property type="match status" value="2"/>
</dbReference>
<feature type="domain" description="Chromo" evidence="4">
    <location>
        <begin position="138"/>
        <end position="197"/>
    </location>
</feature>
<dbReference type="AlphaFoldDB" id="A0A226DT30"/>
<dbReference type="CDD" id="cd00024">
    <property type="entry name" value="CD_CSD"/>
    <property type="match status" value="1"/>
</dbReference>
<feature type="compositionally biased region" description="Acidic residues" evidence="3">
    <location>
        <begin position="102"/>
        <end position="118"/>
    </location>
</feature>
<organism evidence="5 6">
    <name type="scientific">Folsomia candida</name>
    <name type="common">Springtail</name>
    <dbReference type="NCBI Taxonomy" id="158441"/>
    <lineage>
        <taxon>Eukaryota</taxon>
        <taxon>Metazoa</taxon>
        <taxon>Ecdysozoa</taxon>
        <taxon>Arthropoda</taxon>
        <taxon>Hexapoda</taxon>
        <taxon>Collembola</taxon>
        <taxon>Entomobryomorpha</taxon>
        <taxon>Isotomoidea</taxon>
        <taxon>Isotomidae</taxon>
        <taxon>Proisotominae</taxon>
        <taxon>Folsomia</taxon>
    </lineage>
</organism>
<dbReference type="SUPFAM" id="SSF54160">
    <property type="entry name" value="Chromo domain-like"/>
    <property type="match status" value="2"/>
</dbReference>
<keyword evidence="6" id="KW-1185">Reference proteome</keyword>
<reference evidence="5 6" key="1">
    <citation type="submission" date="2015-12" db="EMBL/GenBank/DDBJ databases">
        <title>The genome of Folsomia candida.</title>
        <authorList>
            <person name="Faddeeva A."/>
            <person name="Derks M.F."/>
            <person name="Anvar Y."/>
            <person name="Smit S."/>
            <person name="Van Straalen N."/>
            <person name="Roelofs D."/>
        </authorList>
    </citation>
    <scope>NUCLEOTIDE SEQUENCE [LARGE SCALE GENOMIC DNA]</scope>
    <source>
        <strain evidence="5 6">VU population</strain>
        <tissue evidence="5">Whole body</tissue>
    </source>
</reference>
<dbReference type="STRING" id="158441.A0A226DT30"/>
<keyword evidence="2" id="KW-0539">Nucleus</keyword>
<dbReference type="GO" id="GO:0005634">
    <property type="term" value="C:nucleus"/>
    <property type="evidence" value="ECO:0007669"/>
    <property type="project" value="UniProtKB-SubCell"/>
</dbReference>
<comment type="caution">
    <text evidence="5">The sequence shown here is derived from an EMBL/GenBank/DDBJ whole genome shotgun (WGS) entry which is preliminary data.</text>
</comment>
<evidence type="ECO:0000256" key="3">
    <source>
        <dbReference type="SAM" id="MobiDB-lite"/>
    </source>
</evidence>